<name>A0A9W6N0S4_9HYPH</name>
<gene>
    <name evidence="1" type="ORF">GCM10017643_34920</name>
</gene>
<dbReference type="Proteomes" id="UP001143370">
    <property type="component" value="Unassembled WGS sequence"/>
</dbReference>
<organism evidence="1 2">
    <name type="scientific">Ancylobacter dichloromethanicus</name>
    <dbReference type="NCBI Taxonomy" id="518825"/>
    <lineage>
        <taxon>Bacteria</taxon>
        <taxon>Pseudomonadati</taxon>
        <taxon>Pseudomonadota</taxon>
        <taxon>Alphaproteobacteria</taxon>
        <taxon>Hyphomicrobiales</taxon>
        <taxon>Xanthobacteraceae</taxon>
        <taxon>Ancylobacter</taxon>
    </lineage>
</organism>
<reference evidence="1" key="2">
    <citation type="submission" date="2023-01" db="EMBL/GenBank/DDBJ databases">
        <authorList>
            <person name="Sun Q."/>
            <person name="Evtushenko L."/>
        </authorList>
    </citation>
    <scope>NUCLEOTIDE SEQUENCE</scope>
    <source>
        <strain evidence="1">VKM B-2484</strain>
    </source>
</reference>
<protein>
    <submittedName>
        <fullName evidence="1">Uncharacterized protein</fullName>
    </submittedName>
</protein>
<keyword evidence="2" id="KW-1185">Reference proteome</keyword>
<evidence type="ECO:0000313" key="1">
    <source>
        <dbReference type="EMBL" id="GLK73375.1"/>
    </source>
</evidence>
<sequence>MAKIAAASRAAIAGISHRFDGRSFKIRPLELYMVASSPIPEEWAGIVFYARSCGRARLTETRRAVFRFRRTLSRSHGRCLFRTGCKTAAPVAARACRPAS</sequence>
<accession>A0A9W6N0S4</accession>
<dbReference type="AlphaFoldDB" id="A0A9W6N0S4"/>
<reference evidence="1" key="1">
    <citation type="journal article" date="2014" name="Int. J. Syst. Evol. Microbiol.">
        <title>Complete genome sequence of Corynebacterium casei LMG S-19264T (=DSM 44701T), isolated from a smear-ripened cheese.</title>
        <authorList>
            <consortium name="US DOE Joint Genome Institute (JGI-PGF)"/>
            <person name="Walter F."/>
            <person name="Albersmeier A."/>
            <person name="Kalinowski J."/>
            <person name="Ruckert C."/>
        </authorList>
    </citation>
    <scope>NUCLEOTIDE SEQUENCE</scope>
    <source>
        <strain evidence="1">VKM B-2484</strain>
    </source>
</reference>
<evidence type="ECO:0000313" key="2">
    <source>
        <dbReference type="Proteomes" id="UP001143370"/>
    </source>
</evidence>
<comment type="caution">
    <text evidence="1">The sequence shown here is derived from an EMBL/GenBank/DDBJ whole genome shotgun (WGS) entry which is preliminary data.</text>
</comment>
<dbReference type="EMBL" id="BSFJ01000025">
    <property type="protein sequence ID" value="GLK73375.1"/>
    <property type="molecule type" value="Genomic_DNA"/>
</dbReference>
<proteinExistence type="predicted"/>